<evidence type="ECO:0000313" key="3">
    <source>
        <dbReference type="Proteomes" id="UP000182160"/>
    </source>
</evidence>
<accession>A0A1H7Y538</accession>
<dbReference type="PROSITE" id="PS50943">
    <property type="entry name" value="HTH_CROC1"/>
    <property type="match status" value="1"/>
</dbReference>
<dbReference type="GO" id="GO:0003677">
    <property type="term" value="F:DNA binding"/>
    <property type="evidence" value="ECO:0007669"/>
    <property type="project" value="InterPro"/>
</dbReference>
<name>A0A1H7Y538_9RHOB</name>
<organism evidence="2 3">
    <name type="scientific">Roseovarius tolerans</name>
    <dbReference type="NCBI Taxonomy" id="74031"/>
    <lineage>
        <taxon>Bacteria</taxon>
        <taxon>Pseudomonadati</taxon>
        <taxon>Pseudomonadota</taxon>
        <taxon>Alphaproteobacteria</taxon>
        <taxon>Rhodobacterales</taxon>
        <taxon>Roseobacteraceae</taxon>
        <taxon>Roseovarius</taxon>
    </lineage>
</organism>
<dbReference type="InterPro" id="IPR010982">
    <property type="entry name" value="Lambda_DNA-bd_dom_sf"/>
</dbReference>
<dbReference type="RefSeq" id="WP_074785398.1">
    <property type="nucleotide sequence ID" value="NZ_FOBO01000004.1"/>
</dbReference>
<dbReference type="Pfam" id="PF01381">
    <property type="entry name" value="HTH_3"/>
    <property type="match status" value="1"/>
</dbReference>
<dbReference type="SUPFAM" id="SSF47413">
    <property type="entry name" value="lambda repressor-like DNA-binding domains"/>
    <property type="match status" value="1"/>
</dbReference>
<dbReference type="CDD" id="cd00093">
    <property type="entry name" value="HTH_XRE"/>
    <property type="match status" value="1"/>
</dbReference>
<dbReference type="Proteomes" id="UP000182160">
    <property type="component" value="Unassembled WGS sequence"/>
</dbReference>
<evidence type="ECO:0000259" key="1">
    <source>
        <dbReference type="PROSITE" id="PS50943"/>
    </source>
</evidence>
<proteinExistence type="predicted"/>
<dbReference type="Gene3D" id="1.10.260.40">
    <property type="entry name" value="lambda repressor-like DNA-binding domains"/>
    <property type="match status" value="1"/>
</dbReference>
<feature type="domain" description="HTH cro/C1-type" evidence="1">
    <location>
        <begin position="27"/>
        <end position="72"/>
    </location>
</feature>
<dbReference type="EMBL" id="FOBO01000004">
    <property type="protein sequence ID" value="SEM41250.1"/>
    <property type="molecule type" value="Genomic_DNA"/>
</dbReference>
<sequence length="133" mass="14475">MTKRPHQDTRLAKYVERRILELKPHKTQGEIAAQAGFINPNVITMIKQGKTKAALDRIPALARALECDPAYLTRLALEQAVGPTAAAAVTEIFGTPISANERGWIEAIRAASDNSDPRLTSRSQAAINAIFGR</sequence>
<dbReference type="SMART" id="SM00530">
    <property type="entry name" value="HTH_XRE"/>
    <property type="match status" value="1"/>
</dbReference>
<gene>
    <name evidence="2" type="ORF">SAMN04488077_104243</name>
</gene>
<reference evidence="2 3" key="1">
    <citation type="submission" date="2016-10" db="EMBL/GenBank/DDBJ databases">
        <authorList>
            <person name="de Groot N.N."/>
        </authorList>
    </citation>
    <scope>NUCLEOTIDE SEQUENCE [LARGE SCALE GENOMIC DNA]</scope>
    <source>
        <strain evidence="2 3">DSM 11457</strain>
    </source>
</reference>
<evidence type="ECO:0000313" key="2">
    <source>
        <dbReference type="EMBL" id="SEM41250.1"/>
    </source>
</evidence>
<dbReference type="AlphaFoldDB" id="A0A1H7Y538"/>
<protein>
    <submittedName>
        <fullName evidence="2">Helix-turn-helix</fullName>
    </submittedName>
</protein>
<dbReference type="InterPro" id="IPR001387">
    <property type="entry name" value="Cro/C1-type_HTH"/>
</dbReference>